<dbReference type="InterPro" id="IPR020846">
    <property type="entry name" value="MFS_dom"/>
</dbReference>
<dbReference type="PANTHER" id="PTHR23517">
    <property type="entry name" value="RESISTANCE PROTEIN MDTM, PUTATIVE-RELATED-RELATED"/>
    <property type="match status" value="1"/>
</dbReference>
<dbReference type="SUPFAM" id="SSF103473">
    <property type="entry name" value="MFS general substrate transporter"/>
    <property type="match status" value="1"/>
</dbReference>
<dbReference type="RefSeq" id="WP_083644725.1">
    <property type="nucleotide sequence ID" value="NZ_AMRU01000009.1"/>
</dbReference>
<keyword evidence="2" id="KW-0813">Transport</keyword>
<dbReference type="InterPro" id="IPR050171">
    <property type="entry name" value="MFS_Transporters"/>
</dbReference>
<evidence type="ECO:0000256" key="3">
    <source>
        <dbReference type="ARBA" id="ARBA00022475"/>
    </source>
</evidence>
<dbReference type="STRING" id="1229726.GRFL_2301"/>
<organism evidence="7 8">
    <name type="scientific">Christiangramia flava JLT2011</name>
    <dbReference type="NCBI Taxonomy" id="1229726"/>
    <lineage>
        <taxon>Bacteria</taxon>
        <taxon>Pseudomonadati</taxon>
        <taxon>Bacteroidota</taxon>
        <taxon>Flavobacteriia</taxon>
        <taxon>Flavobacteriales</taxon>
        <taxon>Flavobacteriaceae</taxon>
        <taxon>Christiangramia</taxon>
    </lineage>
</organism>
<sequence length="404" mass="45046">MKDYFIFFKNNSPEIRFGWTLTFLSSFGQTFLISLYVPTLLEQFHISEGFFGGIYAISTVIASILLISIGHTVDHKPIRKVSFYTILALAASTVLLGLSRYHIAILFVALIGLRLNGQALLSHISQTILSKRFQVDRGKALSIASSGFPMGEAVFPVILTSLLIWKGILVTTLSSAAFLLLYLGRLLIFEVKSFDEDLDPSRNTSGKLIVGEFQELLKEKKFWIIAPASMSLSFVTTAYFFYQYVFAEDLNWSVTLYASFFTVYAVCRFVMAFVGGLLVDRYSARKVFRFYLLPITIGMIPLIFTQHIFAALFFLAMAGISQGTAGTVKTAVVAETFGTAKLGAIRSFFNMFMIFSTALGPLVIGMMMDQDFPFYSLILSLALLLFLALLNSQRLSAKKFPKIA</sequence>
<evidence type="ECO:0000256" key="5">
    <source>
        <dbReference type="ARBA" id="ARBA00022989"/>
    </source>
</evidence>
<gene>
    <name evidence="7" type="ORF">GRFL_2301</name>
</gene>
<dbReference type="PROSITE" id="PS50850">
    <property type="entry name" value="MFS"/>
    <property type="match status" value="1"/>
</dbReference>
<protein>
    <submittedName>
        <fullName evidence="7">Permeases of the major facilitator superfamily</fullName>
    </submittedName>
</protein>
<dbReference type="Pfam" id="PF07690">
    <property type="entry name" value="MFS_1"/>
    <property type="match status" value="1"/>
</dbReference>
<evidence type="ECO:0000256" key="1">
    <source>
        <dbReference type="ARBA" id="ARBA00004651"/>
    </source>
</evidence>
<keyword evidence="4" id="KW-0812">Transmembrane</keyword>
<keyword evidence="5" id="KW-1133">Transmembrane helix</keyword>
<evidence type="ECO:0000256" key="2">
    <source>
        <dbReference type="ARBA" id="ARBA00022448"/>
    </source>
</evidence>
<keyword evidence="3" id="KW-1003">Cell membrane</keyword>
<proteinExistence type="predicted"/>
<keyword evidence="6" id="KW-0472">Membrane</keyword>
<dbReference type="GO" id="GO:0022857">
    <property type="term" value="F:transmembrane transporter activity"/>
    <property type="evidence" value="ECO:0007669"/>
    <property type="project" value="InterPro"/>
</dbReference>
<accession>A0A1L7I7E3</accession>
<dbReference type="InterPro" id="IPR036259">
    <property type="entry name" value="MFS_trans_sf"/>
</dbReference>
<dbReference type="OrthoDB" id="1404228at2"/>
<evidence type="ECO:0000256" key="6">
    <source>
        <dbReference type="ARBA" id="ARBA00023136"/>
    </source>
</evidence>
<keyword evidence="8" id="KW-1185">Reference proteome</keyword>
<dbReference type="KEGG" id="gfl:GRFL_2301"/>
<evidence type="ECO:0000256" key="4">
    <source>
        <dbReference type="ARBA" id="ARBA00022692"/>
    </source>
</evidence>
<reference evidence="7 8" key="1">
    <citation type="submission" date="2016-07" db="EMBL/GenBank/DDBJ databases">
        <title>Multi-omics approach to identify versatile polysaccharide utilization systems of a marine flavobacterium Gramella flava.</title>
        <authorList>
            <person name="Tang K."/>
        </authorList>
    </citation>
    <scope>NUCLEOTIDE SEQUENCE [LARGE SCALE GENOMIC DNA]</scope>
    <source>
        <strain evidence="7 8">JLT2011</strain>
    </source>
</reference>
<comment type="subcellular location">
    <subcellularLocation>
        <location evidence="1">Cell membrane</location>
        <topology evidence="1">Multi-pass membrane protein</topology>
    </subcellularLocation>
</comment>
<dbReference type="GO" id="GO:0005886">
    <property type="term" value="C:plasma membrane"/>
    <property type="evidence" value="ECO:0007669"/>
    <property type="project" value="UniProtKB-SubCell"/>
</dbReference>
<dbReference type="Gene3D" id="1.20.1250.20">
    <property type="entry name" value="MFS general substrate transporter like domains"/>
    <property type="match status" value="2"/>
</dbReference>
<dbReference type="PANTHER" id="PTHR23517:SF3">
    <property type="entry name" value="INTEGRAL MEMBRANE TRANSPORT PROTEIN"/>
    <property type="match status" value="1"/>
</dbReference>
<name>A0A1L7I7E3_9FLAO</name>
<evidence type="ECO:0000313" key="7">
    <source>
        <dbReference type="EMBL" id="APU69025.1"/>
    </source>
</evidence>
<dbReference type="EMBL" id="CP016359">
    <property type="protein sequence ID" value="APU69025.1"/>
    <property type="molecule type" value="Genomic_DNA"/>
</dbReference>
<dbReference type="AlphaFoldDB" id="A0A1L7I7E3"/>
<dbReference type="InterPro" id="IPR011701">
    <property type="entry name" value="MFS"/>
</dbReference>
<dbReference type="Proteomes" id="UP000186230">
    <property type="component" value="Chromosome"/>
</dbReference>
<evidence type="ECO:0000313" key="8">
    <source>
        <dbReference type="Proteomes" id="UP000186230"/>
    </source>
</evidence>